<dbReference type="SMART" id="SM00708">
    <property type="entry name" value="PhBP"/>
    <property type="match status" value="1"/>
</dbReference>
<feature type="compositionally biased region" description="Basic and acidic residues" evidence="1">
    <location>
        <begin position="197"/>
        <end position="208"/>
    </location>
</feature>
<feature type="region of interest" description="Disordered" evidence="1">
    <location>
        <begin position="181"/>
        <end position="328"/>
    </location>
</feature>
<dbReference type="EMBL" id="WIXP02000009">
    <property type="protein sequence ID" value="KAF6205615.1"/>
    <property type="molecule type" value="Genomic_DNA"/>
</dbReference>
<gene>
    <name evidence="3" type="ORF">GE061_019788</name>
</gene>
<feature type="region of interest" description="Disordered" evidence="1">
    <location>
        <begin position="27"/>
        <end position="158"/>
    </location>
</feature>
<name>A0A6A4JTN9_APOLU</name>
<evidence type="ECO:0000256" key="2">
    <source>
        <dbReference type="SAM" id="SignalP"/>
    </source>
</evidence>
<proteinExistence type="predicted"/>
<sequence length="436" mass="47364">MHTIGFLSLPAVLLLILACHTEIVVSEEDEGWSNTNNPVVEGQDHSTEPTHDSENWNNGNHELNEHSNESPSQHDVSGEEHATNGITDSITEPGSHGWSDSLHTDSAVSHTEQTWKQEEHHNETTASSDGHGHGAEHHDPTPSGQWSTPSDSQSLTEHEVIDGNWSTDSGISHTASASITEHGHDGYTEGLGMDTTHSGDNDHHDHTASDTSNGHGVTSSDDHQGIPTTEPADGWRQDDSGTHTASSDHETHNSASPGPNSDASGWTNDHHSEDQGPSTMSIDETSHSPPHYDDPQYGGDSSPSPDFDQVTLGNDYGQIPEDEPDKEGEELVAACKRESNYQGDFQDPTESSPELKCFYACAMVKMDVMNEESGQMQVNVQTTDNLIDEAFGENSEMIEKYRNAVSSCDQEVQRGGDRCEYAFNFINCGIQKVQSG</sequence>
<dbReference type="InterPro" id="IPR006170">
    <property type="entry name" value="PBP/GOBP"/>
</dbReference>
<dbReference type="Pfam" id="PF01395">
    <property type="entry name" value="PBP_GOBP"/>
    <property type="match status" value="1"/>
</dbReference>
<dbReference type="CDD" id="cd23992">
    <property type="entry name" value="PBP_GOBP"/>
    <property type="match status" value="1"/>
</dbReference>
<protein>
    <submittedName>
        <fullName evidence="3">Uncharacterized protein</fullName>
    </submittedName>
</protein>
<evidence type="ECO:0000256" key="1">
    <source>
        <dbReference type="SAM" id="MobiDB-lite"/>
    </source>
</evidence>
<dbReference type="InterPro" id="IPR036728">
    <property type="entry name" value="PBP_GOBP_sf"/>
</dbReference>
<dbReference type="OrthoDB" id="6620837at2759"/>
<evidence type="ECO:0000313" key="4">
    <source>
        <dbReference type="Proteomes" id="UP000466442"/>
    </source>
</evidence>
<dbReference type="GO" id="GO:0005549">
    <property type="term" value="F:odorant binding"/>
    <property type="evidence" value="ECO:0007669"/>
    <property type="project" value="InterPro"/>
</dbReference>
<feature type="compositionally biased region" description="Basic and acidic residues" evidence="1">
    <location>
        <begin position="130"/>
        <end position="140"/>
    </location>
</feature>
<feature type="compositionally biased region" description="Basic and acidic residues" evidence="1">
    <location>
        <begin position="113"/>
        <end position="123"/>
    </location>
</feature>
<organism evidence="3 4">
    <name type="scientific">Apolygus lucorum</name>
    <name type="common">Small green plant bug</name>
    <name type="synonym">Lygocoris lucorum</name>
    <dbReference type="NCBI Taxonomy" id="248454"/>
    <lineage>
        <taxon>Eukaryota</taxon>
        <taxon>Metazoa</taxon>
        <taxon>Ecdysozoa</taxon>
        <taxon>Arthropoda</taxon>
        <taxon>Hexapoda</taxon>
        <taxon>Insecta</taxon>
        <taxon>Pterygota</taxon>
        <taxon>Neoptera</taxon>
        <taxon>Paraneoptera</taxon>
        <taxon>Hemiptera</taxon>
        <taxon>Heteroptera</taxon>
        <taxon>Panheteroptera</taxon>
        <taxon>Cimicomorpha</taxon>
        <taxon>Miridae</taxon>
        <taxon>Mirini</taxon>
        <taxon>Apolygus</taxon>
    </lineage>
</organism>
<accession>A0A6A4JTN9</accession>
<keyword evidence="2" id="KW-0732">Signal</keyword>
<dbReference type="Gene3D" id="1.10.238.20">
    <property type="entry name" value="Pheromone/general odorant binding protein domain"/>
    <property type="match status" value="1"/>
</dbReference>
<feature type="chain" id="PRO_5043467366" evidence="2">
    <location>
        <begin position="27"/>
        <end position="436"/>
    </location>
</feature>
<feature type="compositionally biased region" description="Basic and acidic residues" evidence="1">
    <location>
        <begin position="233"/>
        <end position="252"/>
    </location>
</feature>
<feature type="compositionally biased region" description="Polar residues" evidence="1">
    <location>
        <begin position="253"/>
        <end position="267"/>
    </location>
</feature>
<feature type="compositionally biased region" description="Basic and acidic residues" evidence="1">
    <location>
        <begin position="284"/>
        <end position="294"/>
    </location>
</feature>
<evidence type="ECO:0000313" key="3">
    <source>
        <dbReference type="EMBL" id="KAF6205615.1"/>
    </source>
</evidence>
<feature type="signal peptide" evidence="2">
    <location>
        <begin position="1"/>
        <end position="26"/>
    </location>
</feature>
<comment type="caution">
    <text evidence="3">The sequence shown here is derived from an EMBL/GenBank/DDBJ whole genome shotgun (WGS) entry which is preliminary data.</text>
</comment>
<feature type="compositionally biased region" description="Polar residues" evidence="1">
    <location>
        <begin position="209"/>
        <end position="219"/>
    </location>
</feature>
<dbReference type="AlphaFoldDB" id="A0A6A4JTN9"/>
<feature type="compositionally biased region" description="Basic and acidic residues" evidence="1">
    <location>
        <begin position="42"/>
        <end position="54"/>
    </location>
</feature>
<dbReference type="Proteomes" id="UP000466442">
    <property type="component" value="Linkage Group LG9"/>
</dbReference>
<reference evidence="3" key="1">
    <citation type="journal article" date="2021" name="Mol. Ecol. Resour.">
        <title>Apolygus lucorum genome provides insights into omnivorousness and mesophyll feeding.</title>
        <authorList>
            <person name="Liu Y."/>
            <person name="Liu H."/>
            <person name="Wang H."/>
            <person name="Huang T."/>
            <person name="Liu B."/>
            <person name="Yang B."/>
            <person name="Yin L."/>
            <person name="Li B."/>
            <person name="Zhang Y."/>
            <person name="Zhang S."/>
            <person name="Jiang F."/>
            <person name="Zhang X."/>
            <person name="Ren Y."/>
            <person name="Wang B."/>
            <person name="Wang S."/>
            <person name="Lu Y."/>
            <person name="Wu K."/>
            <person name="Fan W."/>
            <person name="Wang G."/>
        </authorList>
    </citation>
    <scope>NUCLEOTIDE SEQUENCE</scope>
    <source>
        <strain evidence="3">12Hb</strain>
    </source>
</reference>
<feature type="compositionally biased region" description="Polar residues" evidence="1">
    <location>
        <begin position="142"/>
        <end position="155"/>
    </location>
</feature>
<keyword evidence="4" id="KW-1185">Reference proteome</keyword>
<dbReference type="SUPFAM" id="SSF47565">
    <property type="entry name" value="Insect pheromone/odorant-binding proteins"/>
    <property type="match status" value="1"/>
</dbReference>